<protein>
    <submittedName>
        <fullName evidence="1">Uncharacterized protein</fullName>
    </submittedName>
</protein>
<comment type="caution">
    <text evidence="1">The sequence shown here is derived from an EMBL/GenBank/DDBJ whole genome shotgun (WGS) entry which is preliminary data.</text>
</comment>
<evidence type="ECO:0000313" key="1">
    <source>
        <dbReference type="EMBL" id="KZS12516.1"/>
    </source>
</evidence>
<gene>
    <name evidence="1" type="ORF">APZ42_022666</name>
</gene>
<organism evidence="1 2">
    <name type="scientific">Daphnia magna</name>
    <dbReference type="NCBI Taxonomy" id="35525"/>
    <lineage>
        <taxon>Eukaryota</taxon>
        <taxon>Metazoa</taxon>
        <taxon>Ecdysozoa</taxon>
        <taxon>Arthropoda</taxon>
        <taxon>Crustacea</taxon>
        <taxon>Branchiopoda</taxon>
        <taxon>Diplostraca</taxon>
        <taxon>Cladocera</taxon>
        <taxon>Anomopoda</taxon>
        <taxon>Daphniidae</taxon>
        <taxon>Daphnia</taxon>
    </lineage>
</organism>
<sequence length="51" mass="6120">MIIPPLFDFLEIFFFLNPFWLTVENRKWIVCHLEETEMIAILDFGLGILFS</sequence>
<evidence type="ECO:0000313" key="2">
    <source>
        <dbReference type="Proteomes" id="UP000076858"/>
    </source>
</evidence>
<accession>A0A164VP69</accession>
<reference evidence="1 2" key="1">
    <citation type="submission" date="2016-03" db="EMBL/GenBank/DDBJ databases">
        <title>EvidentialGene: Evidence-directed Construction of Genes on Genomes.</title>
        <authorList>
            <person name="Gilbert D.G."/>
            <person name="Choi J.-H."/>
            <person name="Mockaitis K."/>
            <person name="Colbourne J."/>
            <person name="Pfrender M."/>
        </authorList>
    </citation>
    <scope>NUCLEOTIDE SEQUENCE [LARGE SCALE GENOMIC DNA]</scope>
    <source>
        <strain evidence="1 2">Xinb3</strain>
        <tissue evidence="1">Complete organism</tissue>
    </source>
</reference>
<dbReference type="Proteomes" id="UP000076858">
    <property type="component" value="Unassembled WGS sequence"/>
</dbReference>
<dbReference type="AlphaFoldDB" id="A0A164VP69"/>
<keyword evidence="2" id="KW-1185">Reference proteome</keyword>
<name>A0A164VP69_9CRUS</name>
<dbReference type="EMBL" id="LRGB01001361">
    <property type="protein sequence ID" value="KZS12516.1"/>
    <property type="molecule type" value="Genomic_DNA"/>
</dbReference>
<proteinExistence type="predicted"/>